<feature type="compositionally biased region" description="Polar residues" evidence="1">
    <location>
        <begin position="128"/>
        <end position="145"/>
    </location>
</feature>
<comment type="caution">
    <text evidence="3">The sequence shown here is derived from an EMBL/GenBank/DDBJ whole genome shotgun (WGS) entry which is preliminary data.</text>
</comment>
<dbReference type="PANTHER" id="PTHR23389">
    <property type="entry name" value="CHROMOSOME TRANSMISSION FIDELITY FACTOR 18"/>
    <property type="match status" value="1"/>
</dbReference>
<dbReference type="GO" id="GO:0016787">
    <property type="term" value="F:hydrolase activity"/>
    <property type="evidence" value="ECO:0007669"/>
    <property type="project" value="UniProtKB-KW"/>
</dbReference>
<proteinExistence type="predicted"/>
<dbReference type="Gene3D" id="3.40.50.300">
    <property type="entry name" value="P-loop containing nucleotide triphosphate hydrolases"/>
    <property type="match status" value="1"/>
</dbReference>
<feature type="compositionally biased region" description="Basic residues" evidence="1">
    <location>
        <begin position="373"/>
        <end position="392"/>
    </location>
</feature>
<feature type="region of interest" description="Disordered" evidence="1">
    <location>
        <begin position="189"/>
        <end position="210"/>
    </location>
</feature>
<evidence type="ECO:0000256" key="1">
    <source>
        <dbReference type="SAM" id="MobiDB-lite"/>
    </source>
</evidence>
<evidence type="ECO:0000313" key="4">
    <source>
        <dbReference type="Proteomes" id="UP001063166"/>
    </source>
</evidence>
<keyword evidence="4" id="KW-1185">Reference proteome</keyword>
<feature type="region of interest" description="Disordered" evidence="1">
    <location>
        <begin position="271"/>
        <end position="292"/>
    </location>
</feature>
<dbReference type="InterPro" id="IPR027417">
    <property type="entry name" value="P-loop_NTPase"/>
</dbReference>
<gene>
    <name evidence="3" type="ORF">LshimejAT787_0106980</name>
</gene>
<dbReference type="EMBL" id="BRPK01000001">
    <property type="protein sequence ID" value="GLB33814.1"/>
    <property type="molecule type" value="Genomic_DNA"/>
</dbReference>
<dbReference type="InterPro" id="IPR003593">
    <property type="entry name" value="AAA+_ATPase"/>
</dbReference>
<feature type="region of interest" description="Disordered" evidence="1">
    <location>
        <begin position="419"/>
        <end position="443"/>
    </location>
</feature>
<dbReference type="OrthoDB" id="9996895at2759"/>
<dbReference type="GO" id="GO:0005634">
    <property type="term" value="C:nucleus"/>
    <property type="evidence" value="ECO:0007669"/>
    <property type="project" value="TreeGrafter"/>
</dbReference>
<name>A0A9P3PDW7_LYOSH</name>
<feature type="region of interest" description="Disordered" evidence="1">
    <location>
        <begin position="79"/>
        <end position="98"/>
    </location>
</feature>
<feature type="domain" description="AAA+ ATPase" evidence="2">
    <location>
        <begin position="459"/>
        <end position="642"/>
    </location>
</feature>
<evidence type="ECO:0000313" key="3">
    <source>
        <dbReference type="EMBL" id="GLB33814.1"/>
    </source>
</evidence>
<accession>A0A9P3PDW7</accession>
<feature type="compositionally biased region" description="Polar residues" evidence="1">
    <location>
        <begin position="85"/>
        <end position="97"/>
    </location>
</feature>
<dbReference type="SMART" id="SM00382">
    <property type="entry name" value="AAA"/>
    <property type="match status" value="1"/>
</dbReference>
<sequence length="964" mass="106095">MTFDLSRQIPWMRKPVLAVLQDHASPVTYSRAWMADKKKGAQAKPKIKSIATKQRTLYDLFPKKANLSSDAAAEIPRVPFDASPEPNSVALTPSSPAASEEISTAIVVEKLRQASLEPRPIHRFFTKATPSMQGNSPSENPSMSDDTMVEAINDRSPSTSNTALEDLTEHIPPSQQGGSQEDPIVLDSSPLKVIRPPNPRKSDRPLAPLFARAPPKTSAAAVLSKTATYLLPPDTPYGRRAGRITPTPNETSEEISRFFSNLRDGQIYTSIYPRNSQSASVDDSRLTPAPTEDLRHPAATRLSTQLRHSAAHRLWVDKWRPTRAAEVLGNEANALYLRDWLRAHELHLATDESSAHQETTGGKGKEKTDTRGTKRPRVVRAVEKRRGRKKRRIDSDDEDDDSWIVYSDAPEAYDTLDAYSEGGRFSSPLRQEDPTDEQQSSPAPILGSETVAQQSFDPLTNTILLTGPSGTGKTAAVYACAEELDWEVLEVYPGLGKRNAPGIDSFIGDAGKNHHVRKTRLGDAGISGGRNALSNLLKANKHRISADETIVDIEESSTPSRDAVTAPGRSERTTEAAPLVRQSVILLEEVDILFKDDASFWPAVIAFIKDCRRPVVCTCNDISLVPTQDLPLQAILDFVPCSPSLAAAYLQRLCSAEGYTLDHTTLLRLYENSVFKVDSLDVPELPIPPKSGDYPAPDLRRAINHLQLRCSTADSENEDVTSAWETLSDASDDLCDWKTSMEQQPRKSPNGTSADHASFAMAMGTEAPTRRSLAADHADSMSFVDSHLRRKPWHTSDALARRSCKPSNDDEIGHTMLFCPATEDEILFGVRNHDAEIASAAMWLSRGTLKVGRTRQPTSIGISPFRTRELFRARVDHQVQMDKALGDIVPLPILKTRRAEVLLEYAPSIRDIVAAEDVEERAHLQKHRPGRMTRNSGGTFVRTLVLAPESRAALTATVLPPLAV</sequence>
<feature type="region of interest" description="Disordered" evidence="1">
    <location>
        <begin position="233"/>
        <end position="252"/>
    </location>
</feature>
<protein>
    <submittedName>
        <fullName evidence="3">P-loop containing nucleoside triphosphate hydrolase protein</fullName>
    </submittedName>
</protein>
<evidence type="ECO:0000259" key="2">
    <source>
        <dbReference type="SMART" id="SM00382"/>
    </source>
</evidence>
<organism evidence="3 4">
    <name type="scientific">Lyophyllum shimeji</name>
    <name type="common">Hon-shimeji</name>
    <name type="synonym">Tricholoma shimeji</name>
    <dbReference type="NCBI Taxonomy" id="47721"/>
    <lineage>
        <taxon>Eukaryota</taxon>
        <taxon>Fungi</taxon>
        <taxon>Dikarya</taxon>
        <taxon>Basidiomycota</taxon>
        <taxon>Agaricomycotina</taxon>
        <taxon>Agaricomycetes</taxon>
        <taxon>Agaricomycetidae</taxon>
        <taxon>Agaricales</taxon>
        <taxon>Tricholomatineae</taxon>
        <taxon>Lyophyllaceae</taxon>
        <taxon>Lyophyllum</taxon>
    </lineage>
</organism>
<reference evidence="3" key="1">
    <citation type="submission" date="2022-07" db="EMBL/GenBank/DDBJ databases">
        <title>The genome of Lyophyllum shimeji provides insight into the initial evolution of ectomycorrhizal fungal genome.</title>
        <authorList>
            <person name="Kobayashi Y."/>
            <person name="Shibata T."/>
            <person name="Hirakawa H."/>
            <person name="Shigenobu S."/>
            <person name="Nishiyama T."/>
            <person name="Yamada A."/>
            <person name="Hasebe M."/>
            <person name="Kawaguchi M."/>
        </authorList>
    </citation>
    <scope>NUCLEOTIDE SEQUENCE</scope>
    <source>
        <strain evidence="3">AT787</strain>
    </source>
</reference>
<dbReference type="AlphaFoldDB" id="A0A9P3PDW7"/>
<dbReference type="SUPFAM" id="SSF52540">
    <property type="entry name" value="P-loop containing nucleoside triphosphate hydrolases"/>
    <property type="match status" value="1"/>
</dbReference>
<feature type="compositionally biased region" description="Basic and acidic residues" evidence="1">
    <location>
        <begin position="363"/>
        <end position="372"/>
    </location>
</feature>
<dbReference type="PANTHER" id="PTHR23389:SF21">
    <property type="entry name" value="ATPASE FAMILY AAA DOMAIN-CONTAINING PROTEIN 5"/>
    <property type="match status" value="1"/>
</dbReference>
<feature type="region of interest" description="Disordered" evidence="1">
    <location>
        <begin position="350"/>
        <end position="401"/>
    </location>
</feature>
<feature type="compositionally biased region" description="Polar residues" evidence="1">
    <location>
        <begin position="271"/>
        <end position="281"/>
    </location>
</feature>
<keyword evidence="3" id="KW-0378">Hydrolase</keyword>
<dbReference type="Proteomes" id="UP001063166">
    <property type="component" value="Unassembled WGS sequence"/>
</dbReference>
<feature type="region of interest" description="Disordered" evidence="1">
    <location>
        <begin position="127"/>
        <end position="146"/>
    </location>
</feature>
<dbReference type="GO" id="GO:0003677">
    <property type="term" value="F:DNA binding"/>
    <property type="evidence" value="ECO:0007669"/>
    <property type="project" value="TreeGrafter"/>
</dbReference>